<dbReference type="InterPro" id="IPR025748">
    <property type="entry name" value="PrcB_C_dom"/>
</dbReference>
<gene>
    <name evidence="3" type="ORF">EDD76_101207</name>
</gene>
<sequence>MKKKGILLVIAVIMLLSCLPGCGGKAKDMNEKIKDIEFTVLGEDNLPEELKQIIEEKKEKEFKITYQDNDYIYICIGYGKQETGGYSITVNGLYMTGNAVYVDTNLIGPEAESRELYKAQEKESASYPYIVLKTEYFDKSVVFD</sequence>
<keyword evidence="3" id="KW-0645">Protease</keyword>
<evidence type="ECO:0000313" key="4">
    <source>
        <dbReference type="Proteomes" id="UP000295718"/>
    </source>
</evidence>
<proteinExistence type="predicted"/>
<feature type="domain" description="PrcB C-terminal" evidence="2">
    <location>
        <begin position="72"/>
        <end position="135"/>
    </location>
</feature>
<keyword evidence="4" id="KW-1185">Reference proteome</keyword>
<dbReference type="PROSITE" id="PS51257">
    <property type="entry name" value="PROKAR_LIPOPROTEIN"/>
    <property type="match status" value="1"/>
</dbReference>
<dbReference type="AlphaFoldDB" id="A0A4R1R6I7"/>
<protein>
    <submittedName>
        <fullName evidence="3">Protease stability complex PrcB-like protein</fullName>
    </submittedName>
</protein>
<dbReference type="GO" id="GO:0008233">
    <property type="term" value="F:peptidase activity"/>
    <property type="evidence" value="ECO:0007669"/>
    <property type="project" value="UniProtKB-KW"/>
</dbReference>
<dbReference type="GO" id="GO:0006508">
    <property type="term" value="P:proteolysis"/>
    <property type="evidence" value="ECO:0007669"/>
    <property type="project" value="UniProtKB-KW"/>
</dbReference>
<feature type="chain" id="PRO_5020981955" evidence="1">
    <location>
        <begin position="27"/>
        <end position="144"/>
    </location>
</feature>
<evidence type="ECO:0000313" key="3">
    <source>
        <dbReference type="EMBL" id="TCL61110.1"/>
    </source>
</evidence>
<organism evidence="3 4">
    <name type="scientific">Kineothrix alysoides</name>
    <dbReference type="NCBI Taxonomy" id="1469948"/>
    <lineage>
        <taxon>Bacteria</taxon>
        <taxon>Bacillati</taxon>
        <taxon>Bacillota</taxon>
        <taxon>Clostridia</taxon>
        <taxon>Lachnospirales</taxon>
        <taxon>Lachnospiraceae</taxon>
        <taxon>Kineothrix</taxon>
    </lineage>
</organism>
<dbReference type="RefSeq" id="WP_031391241.1">
    <property type="nucleotide sequence ID" value="NZ_JPNB01000002.1"/>
</dbReference>
<reference evidence="3 4" key="1">
    <citation type="submission" date="2019-03" db="EMBL/GenBank/DDBJ databases">
        <title>Genomic Encyclopedia of Type Strains, Phase IV (KMG-IV): sequencing the most valuable type-strain genomes for metagenomic binning, comparative biology and taxonomic classification.</title>
        <authorList>
            <person name="Goeker M."/>
        </authorList>
    </citation>
    <scope>NUCLEOTIDE SEQUENCE [LARGE SCALE GENOMIC DNA]</scope>
    <source>
        <strain evidence="3 4">DSM 100556</strain>
    </source>
</reference>
<evidence type="ECO:0000256" key="1">
    <source>
        <dbReference type="SAM" id="SignalP"/>
    </source>
</evidence>
<dbReference type="EMBL" id="SLUO01000001">
    <property type="protein sequence ID" value="TCL61110.1"/>
    <property type="molecule type" value="Genomic_DNA"/>
</dbReference>
<dbReference type="OrthoDB" id="422698at2"/>
<accession>A0A4R1R6I7</accession>
<keyword evidence="1" id="KW-0732">Signal</keyword>
<dbReference type="Proteomes" id="UP000295718">
    <property type="component" value="Unassembled WGS sequence"/>
</dbReference>
<keyword evidence="3" id="KW-0378">Hydrolase</keyword>
<feature type="signal peptide" evidence="1">
    <location>
        <begin position="1"/>
        <end position="26"/>
    </location>
</feature>
<dbReference type="Pfam" id="PF14343">
    <property type="entry name" value="PrcB_C"/>
    <property type="match status" value="1"/>
</dbReference>
<name>A0A4R1R6I7_9FIRM</name>
<evidence type="ECO:0000259" key="2">
    <source>
        <dbReference type="Pfam" id="PF14343"/>
    </source>
</evidence>
<comment type="caution">
    <text evidence="3">The sequence shown here is derived from an EMBL/GenBank/DDBJ whole genome shotgun (WGS) entry which is preliminary data.</text>
</comment>